<keyword evidence="2" id="KW-1185">Reference proteome</keyword>
<gene>
    <name evidence="1" type="ORF">NPIL_402771</name>
</gene>
<evidence type="ECO:0000313" key="1">
    <source>
        <dbReference type="EMBL" id="GFU05710.1"/>
    </source>
</evidence>
<evidence type="ECO:0000313" key="2">
    <source>
        <dbReference type="Proteomes" id="UP000887013"/>
    </source>
</evidence>
<protein>
    <submittedName>
        <fullName evidence="1">Uncharacterized protein</fullName>
    </submittedName>
</protein>
<accession>A0A8X6U970</accession>
<reference evidence="1" key="1">
    <citation type="submission" date="2020-08" db="EMBL/GenBank/DDBJ databases">
        <title>Multicomponent nature underlies the extraordinary mechanical properties of spider dragline silk.</title>
        <authorList>
            <person name="Kono N."/>
            <person name="Nakamura H."/>
            <person name="Mori M."/>
            <person name="Yoshida Y."/>
            <person name="Ohtoshi R."/>
            <person name="Malay A.D."/>
            <person name="Moran D.A.P."/>
            <person name="Tomita M."/>
            <person name="Numata K."/>
            <person name="Arakawa K."/>
        </authorList>
    </citation>
    <scope>NUCLEOTIDE SEQUENCE</scope>
</reference>
<sequence>MKLTHSPKQEGNGYFNRDLQKILNEKEITTIRMLPGSVVNRASRSNYTHSLLLDRQRGYCFKKGGRGEFSQTSPLGTLGLRVLDHIGKEFEARENWNEFEKSL</sequence>
<proteinExistence type="predicted"/>
<organism evidence="1 2">
    <name type="scientific">Nephila pilipes</name>
    <name type="common">Giant wood spider</name>
    <name type="synonym">Nephila maculata</name>
    <dbReference type="NCBI Taxonomy" id="299642"/>
    <lineage>
        <taxon>Eukaryota</taxon>
        <taxon>Metazoa</taxon>
        <taxon>Ecdysozoa</taxon>
        <taxon>Arthropoda</taxon>
        <taxon>Chelicerata</taxon>
        <taxon>Arachnida</taxon>
        <taxon>Araneae</taxon>
        <taxon>Araneomorphae</taxon>
        <taxon>Entelegynae</taxon>
        <taxon>Araneoidea</taxon>
        <taxon>Nephilidae</taxon>
        <taxon>Nephila</taxon>
    </lineage>
</organism>
<dbReference type="AlphaFoldDB" id="A0A8X6U970"/>
<dbReference type="Proteomes" id="UP000887013">
    <property type="component" value="Unassembled WGS sequence"/>
</dbReference>
<dbReference type="EMBL" id="BMAW01077317">
    <property type="protein sequence ID" value="GFU05710.1"/>
    <property type="molecule type" value="Genomic_DNA"/>
</dbReference>
<comment type="caution">
    <text evidence="1">The sequence shown here is derived from an EMBL/GenBank/DDBJ whole genome shotgun (WGS) entry which is preliminary data.</text>
</comment>
<name>A0A8X6U970_NEPPI</name>